<keyword evidence="4" id="KW-1185">Reference proteome</keyword>
<keyword evidence="2" id="KW-0472">Membrane</keyword>
<dbReference type="Proteomes" id="UP001497497">
    <property type="component" value="Unassembled WGS sequence"/>
</dbReference>
<organism evidence="3 4">
    <name type="scientific">Lymnaea stagnalis</name>
    <name type="common">Great pond snail</name>
    <name type="synonym">Helix stagnalis</name>
    <dbReference type="NCBI Taxonomy" id="6523"/>
    <lineage>
        <taxon>Eukaryota</taxon>
        <taxon>Metazoa</taxon>
        <taxon>Spiralia</taxon>
        <taxon>Lophotrochozoa</taxon>
        <taxon>Mollusca</taxon>
        <taxon>Gastropoda</taxon>
        <taxon>Heterobranchia</taxon>
        <taxon>Euthyneura</taxon>
        <taxon>Panpulmonata</taxon>
        <taxon>Hygrophila</taxon>
        <taxon>Lymnaeoidea</taxon>
        <taxon>Lymnaeidae</taxon>
        <taxon>Lymnaea</taxon>
    </lineage>
</organism>
<evidence type="ECO:0000256" key="2">
    <source>
        <dbReference type="SAM" id="Phobius"/>
    </source>
</evidence>
<comment type="caution">
    <text evidence="3">The sequence shown here is derived from an EMBL/GenBank/DDBJ whole genome shotgun (WGS) entry which is preliminary data.</text>
</comment>
<feature type="region of interest" description="Disordered" evidence="1">
    <location>
        <begin position="103"/>
        <end position="202"/>
    </location>
</feature>
<gene>
    <name evidence="3" type="ORF">GSLYS_00016683001</name>
</gene>
<protein>
    <submittedName>
        <fullName evidence="3">Uncharacterized protein</fullName>
    </submittedName>
</protein>
<keyword evidence="2" id="KW-0812">Transmembrane</keyword>
<proteinExistence type="predicted"/>
<keyword evidence="2" id="KW-1133">Transmembrane helix</keyword>
<name>A0AAV2IAT8_LYMST</name>
<feature type="compositionally biased region" description="Polar residues" evidence="1">
    <location>
        <begin position="167"/>
        <end position="181"/>
    </location>
</feature>
<evidence type="ECO:0000256" key="1">
    <source>
        <dbReference type="SAM" id="MobiDB-lite"/>
    </source>
</evidence>
<feature type="compositionally biased region" description="Basic and acidic residues" evidence="1">
    <location>
        <begin position="119"/>
        <end position="134"/>
    </location>
</feature>
<reference evidence="3 4" key="1">
    <citation type="submission" date="2024-04" db="EMBL/GenBank/DDBJ databases">
        <authorList>
            <consortium name="Genoscope - CEA"/>
            <person name="William W."/>
        </authorList>
    </citation>
    <scope>NUCLEOTIDE SEQUENCE [LARGE SCALE GENOMIC DNA]</scope>
</reference>
<dbReference type="EMBL" id="CAXITT010000528">
    <property type="protein sequence ID" value="CAL1543149.1"/>
    <property type="molecule type" value="Genomic_DNA"/>
</dbReference>
<sequence>MRPAVHANILRNRGPRRHMRMRKHVFSARRLMIMVFSGVFLFIPGLVLTIVGLDNSESDYHNMGEAPKIFYQAIGPAMCCIGAAIMFASCIYFYCYGTGPQPSPPPNNQSQGLSESEQDDKSSIRSKQRGESQRYHHTHSLNGRSGDVRTPDSESRKSLRGCDESRASFTKSPHRTSSVTTAEEEVPLAKMEDSSDISPKGL</sequence>
<dbReference type="AlphaFoldDB" id="A0AAV2IAT8"/>
<evidence type="ECO:0000313" key="4">
    <source>
        <dbReference type="Proteomes" id="UP001497497"/>
    </source>
</evidence>
<feature type="transmembrane region" description="Helical" evidence="2">
    <location>
        <begin position="31"/>
        <end position="53"/>
    </location>
</feature>
<feature type="compositionally biased region" description="Basic and acidic residues" evidence="1">
    <location>
        <begin position="146"/>
        <end position="166"/>
    </location>
</feature>
<evidence type="ECO:0000313" key="3">
    <source>
        <dbReference type="EMBL" id="CAL1543149.1"/>
    </source>
</evidence>
<accession>A0AAV2IAT8</accession>
<feature type="transmembrane region" description="Helical" evidence="2">
    <location>
        <begin position="73"/>
        <end position="95"/>
    </location>
</feature>